<evidence type="ECO:0000313" key="6">
    <source>
        <dbReference type="Proteomes" id="UP001500954"/>
    </source>
</evidence>
<dbReference type="SUPFAM" id="SSF47323">
    <property type="entry name" value="Anticodon-binding domain of a subclass of class I aminoacyl-tRNA synthetases"/>
    <property type="match status" value="1"/>
</dbReference>
<evidence type="ECO:0000256" key="1">
    <source>
        <dbReference type="ARBA" id="ARBA00022598"/>
    </source>
</evidence>
<comment type="caution">
    <text evidence="5">The sequence shown here is derived from an EMBL/GenBank/DDBJ whole genome shotgun (WGS) entry which is preliminary data.</text>
</comment>
<reference evidence="6" key="1">
    <citation type="journal article" date="2019" name="Int. J. Syst. Evol. Microbiol.">
        <title>The Global Catalogue of Microorganisms (GCM) 10K type strain sequencing project: providing services to taxonomists for standard genome sequencing and annotation.</title>
        <authorList>
            <consortium name="The Broad Institute Genomics Platform"/>
            <consortium name="The Broad Institute Genome Sequencing Center for Infectious Disease"/>
            <person name="Wu L."/>
            <person name="Ma J."/>
        </authorList>
    </citation>
    <scope>NUCLEOTIDE SEQUENCE [LARGE SCALE GENOMIC DNA]</scope>
    <source>
        <strain evidence="6">JCM 17111</strain>
    </source>
</reference>
<organism evidence="5 6">
    <name type="scientific">Snuella lapsa</name>
    <dbReference type="NCBI Taxonomy" id="870481"/>
    <lineage>
        <taxon>Bacteria</taxon>
        <taxon>Pseudomonadati</taxon>
        <taxon>Bacteroidota</taxon>
        <taxon>Flavobacteriia</taxon>
        <taxon>Flavobacteriales</taxon>
        <taxon>Flavobacteriaceae</taxon>
        <taxon>Snuella</taxon>
    </lineage>
</organism>
<keyword evidence="2" id="KW-0547">Nucleotide-binding</keyword>
<proteinExistence type="predicted"/>
<keyword evidence="3" id="KW-0067">ATP-binding</keyword>
<dbReference type="Gene3D" id="1.20.120.1910">
    <property type="entry name" value="Cysteine-tRNA ligase, C-terminal anti-codon recognition domain"/>
    <property type="match status" value="1"/>
</dbReference>
<protein>
    <submittedName>
        <fullName evidence="5">Uncharacterized protein</fullName>
    </submittedName>
</protein>
<keyword evidence="6" id="KW-1185">Reference proteome</keyword>
<evidence type="ECO:0000256" key="2">
    <source>
        <dbReference type="ARBA" id="ARBA00022741"/>
    </source>
</evidence>
<evidence type="ECO:0000256" key="4">
    <source>
        <dbReference type="ARBA" id="ARBA00023146"/>
    </source>
</evidence>
<sequence>MNLENIYIDELIVMREKARQSKNYKLSDNIRDFLDSKHVFVFDTPNAQVVYHRTTGSREDLINELKKEQRAQKLFDAWLYSVNKTLKAS</sequence>
<gene>
    <name evidence="5" type="ORF">GCM10022395_29970</name>
</gene>
<evidence type="ECO:0000313" key="5">
    <source>
        <dbReference type="EMBL" id="GAA3579333.1"/>
    </source>
</evidence>
<keyword evidence="1" id="KW-0436">Ligase</keyword>
<evidence type="ECO:0000256" key="3">
    <source>
        <dbReference type="ARBA" id="ARBA00022840"/>
    </source>
</evidence>
<dbReference type="InterPro" id="IPR009080">
    <property type="entry name" value="tRNAsynth_Ia_anticodon-bd"/>
</dbReference>
<keyword evidence="4" id="KW-0030">Aminoacyl-tRNA synthetase</keyword>
<name>A0ABP6YAF3_9FLAO</name>
<dbReference type="RefSeq" id="WP_345007174.1">
    <property type="nucleotide sequence ID" value="NZ_BAABCY010000079.1"/>
</dbReference>
<dbReference type="EMBL" id="BAABCY010000079">
    <property type="protein sequence ID" value="GAA3579333.1"/>
    <property type="molecule type" value="Genomic_DNA"/>
</dbReference>
<dbReference type="Proteomes" id="UP001500954">
    <property type="component" value="Unassembled WGS sequence"/>
</dbReference>
<accession>A0ABP6YAF3</accession>